<sequence length="254" mass="29472">MTELDFSDEEQRIVDELNFRDIEPDVEVSGLDEEGKNTTFTIFQNPVIQIRMEAMYDGRHQAKIFGSGNTTDPESASYGSTTIDKITTDNTLELIEWVQDRLDLVLESDFYVVDEFHDDYGDGERLIFRVDERNFIVDSNQLETIDDEHVGNTAYLRCTGISEAPEFGDLVAVYSVDSSDRGQDRTFTYVFEEYAIQIRNVDRRSETFTTHFERFSRTLEDQTVADDFENPRDENVEYHYMSEDMPTEIVAKCI</sequence>
<dbReference type="Proteomes" id="UP000465846">
    <property type="component" value="Chromosome"/>
</dbReference>
<dbReference type="EMBL" id="CP048739">
    <property type="protein sequence ID" value="QIB75233.1"/>
    <property type="molecule type" value="Genomic_DNA"/>
</dbReference>
<evidence type="ECO:0000313" key="1">
    <source>
        <dbReference type="EMBL" id="QIB75233.1"/>
    </source>
</evidence>
<protein>
    <submittedName>
        <fullName evidence="1">Uncharacterized protein</fullName>
    </submittedName>
</protein>
<dbReference type="GeneID" id="44080460"/>
<evidence type="ECO:0000313" key="2">
    <source>
        <dbReference type="Proteomes" id="UP000465846"/>
    </source>
</evidence>
<proteinExistence type="predicted"/>
<organism evidence="1 2">
    <name type="scientific">Halogeometricum borinquense</name>
    <dbReference type="NCBI Taxonomy" id="60847"/>
    <lineage>
        <taxon>Archaea</taxon>
        <taxon>Methanobacteriati</taxon>
        <taxon>Methanobacteriota</taxon>
        <taxon>Stenosarchaea group</taxon>
        <taxon>Halobacteria</taxon>
        <taxon>Halobacteriales</taxon>
        <taxon>Haloferacaceae</taxon>
        <taxon>Halogeometricum</taxon>
    </lineage>
</organism>
<accession>A0A6C0UKX8</accession>
<dbReference type="RefSeq" id="WP_163487024.1">
    <property type="nucleotide sequence ID" value="NZ_CP048739.1"/>
</dbReference>
<gene>
    <name evidence="1" type="ORF">G3I44_13625</name>
</gene>
<reference evidence="1 2" key="1">
    <citation type="submission" date="2020-02" db="EMBL/GenBank/DDBJ databases">
        <title>Whole genome sequence of Halogeometricum borinquense strain wsp4.</title>
        <authorList>
            <person name="Verma D.K."/>
            <person name="Gopal K."/>
            <person name="Prasad E.S."/>
        </authorList>
    </citation>
    <scope>NUCLEOTIDE SEQUENCE [LARGE SCALE GENOMIC DNA]</scope>
    <source>
        <strain evidence="2">wsp4</strain>
    </source>
</reference>
<dbReference type="AlphaFoldDB" id="A0A6C0UKX8"/>
<name>A0A6C0UKX8_9EURY</name>